<sequence length="50" mass="5263">MLYNRMVSLFAPLPVPITYAEPSGTAPDPPDVPWPEPLVVPSSGVASDSP</sequence>
<organism evidence="2 3">
    <name type="scientific">Anopheles atroparvus</name>
    <name type="common">European mosquito</name>
    <dbReference type="NCBI Taxonomy" id="41427"/>
    <lineage>
        <taxon>Eukaryota</taxon>
        <taxon>Metazoa</taxon>
        <taxon>Ecdysozoa</taxon>
        <taxon>Arthropoda</taxon>
        <taxon>Hexapoda</taxon>
        <taxon>Insecta</taxon>
        <taxon>Pterygota</taxon>
        <taxon>Neoptera</taxon>
        <taxon>Endopterygota</taxon>
        <taxon>Diptera</taxon>
        <taxon>Nematocera</taxon>
        <taxon>Culicoidea</taxon>
        <taxon>Culicidae</taxon>
        <taxon>Anophelinae</taxon>
        <taxon>Anopheles</taxon>
    </lineage>
</organism>
<keyword evidence="3" id="KW-1185">Reference proteome</keyword>
<accession>A0AAG5DPW0</accession>
<evidence type="ECO:0000313" key="2">
    <source>
        <dbReference type="EnsemblMetazoa" id="ENSAATROPP013176"/>
    </source>
</evidence>
<dbReference type="AlphaFoldDB" id="A0AAG5DPW0"/>
<name>A0AAG5DPW0_ANOAO</name>
<feature type="region of interest" description="Disordered" evidence="1">
    <location>
        <begin position="20"/>
        <end position="50"/>
    </location>
</feature>
<protein>
    <submittedName>
        <fullName evidence="2">Uncharacterized protein</fullName>
    </submittedName>
</protein>
<feature type="compositionally biased region" description="Pro residues" evidence="1">
    <location>
        <begin position="27"/>
        <end position="38"/>
    </location>
</feature>
<reference evidence="2" key="1">
    <citation type="submission" date="2024-04" db="UniProtKB">
        <authorList>
            <consortium name="EnsemblMetazoa"/>
        </authorList>
    </citation>
    <scope>IDENTIFICATION</scope>
    <source>
        <strain evidence="2">EBRO</strain>
    </source>
</reference>
<dbReference type="Proteomes" id="UP000075880">
    <property type="component" value="Unassembled WGS sequence"/>
</dbReference>
<evidence type="ECO:0000256" key="1">
    <source>
        <dbReference type="SAM" id="MobiDB-lite"/>
    </source>
</evidence>
<evidence type="ECO:0000313" key="3">
    <source>
        <dbReference type="Proteomes" id="UP000075880"/>
    </source>
</evidence>
<dbReference type="EnsemblMetazoa" id="ENSAATROPT014450">
    <property type="protein sequence ID" value="ENSAATROPP013176"/>
    <property type="gene ID" value="ENSAATROPG011726"/>
</dbReference>
<proteinExistence type="predicted"/>